<dbReference type="OrthoDB" id="5829796at2759"/>
<keyword evidence="3" id="KW-0862">Zinc</keyword>
<sequence>MNSSLRSVMPSKKTSYKARMRSFNLLSNGRRGQRKLFENLAKLGFRYSSSKSEIVCDFCGTREDTEKLTSGSLISHGCNQRIDGVSKYEERYKVENNRDGEVEFTPRDNDVSELKHEHNACIQGVSHLDSANNKSEVRESTETNVFRDVNTSLNQVKHTDGVDGMQSFACEQTILIDEECKAVDENDQIESVENEQTLLTFDLEQMKKWLSQWNFSDTNISLSGPKESSSDEEIQLSSSTTNNRTSDSDNKRETQITDQPDNGTSTELMYNSDSRKQVESSLSENTCKGENQCLNSNNGEDIGVKSALPNIELPRYLSKNMFTTEDQRTKQRKRIDVNQLYELLNVVQKENECLQLFMKCKQCKERPLQQLFLPCKHVFACRECAAKIDQCPSCGKKILATINIYFA</sequence>
<protein>
    <recommendedName>
        <fullName evidence="6">RING-type domain-containing protein</fullName>
    </recommendedName>
</protein>
<evidence type="ECO:0000256" key="1">
    <source>
        <dbReference type="ARBA" id="ARBA00022723"/>
    </source>
</evidence>
<reference evidence="7" key="1">
    <citation type="submission" date="2020-05" db="UniProtKB">
        <authorList>
            <consortium name="EnsemblMetazoa"/>
        </authorList>
    </citation>
    <scope>IDENTIFICATION</scope>
    <source>
        <strain evidence="7">BB02</strain>
    </source>
</reference>
<dbReference type="VEuPathDB" id="VectorBase:BGLAX_044817"/>
<name>A0A2C9KWB6_BIOGL</name>
<gene>
    <name evidence="7" type="primary">106051736</name>
</gene>
<dbReference type="KEGG" id="bgt:106051736"/>
<dbReference type="PROSITE" id="PS50089">
    <property type="entry name" value="ZF_RING_2"/>
    <property type="match status" value="1"/>
</dbReference>
<evidence type="ECO:0000259" key="6">
    <source>
        <dbReference type="PROSITE" id="PS50089"/>
    </source>
</evidence>
<feature type="compositionally biased region" description="Polar residues" evidence="5">
    <location>
        <begin position="256"/>
        <end position="272"/>
    </location>
</feature>
<dbReference type="InterPro" id="IPR013083">
    <property type="entry name" value="Znf_RING/FYVE/PHD"/>
</dbReference>
<dbReference type="SUPFAM" id="SSF57924">
    <property type="entry name" value="Inhibitor of apoptosis (IAP) repeat"/>
    <property type="match status" value="1"/>
</dbReference>
<evidence type="ECO:0000313" key="8">
    <source>
        <dbReference type="Proteomes" id="UP000076420"/>
    </source>
</evidence>
<dbReference type="InterPro" id="IPR001841">
    <property type="entry name" value="Znf_RING"/>
</dbReference>
<dbReference type="GO" id="GO:0008270">
    <property type="term" value="F:zinc ion binding"/>
    <property type="evidence" value="ECO:0007669"/>
    <property type="project" value="UniProtKB-KW"/>
</dbReference>
<dbReference type="Proteomes" id="UP000076420">
    <property type="component" value="Unassembled WGS sequence"/>
</dbReference>
<feature type="domain" description="RING-type" evidence="6">
    <location>
        <begin position="360"/>
        <end position="394"/>
    </location>
</feature>
<feature type="compositionally biased region" description="Low complexity" evidence="5">
    <location>
        <begin position="235"/>
        <end position="245"/>
    </location>
</feature>
<keyword evidence="2 4" id="KW-0863">Zinc-finger</keyword>
<dbReference type="AlphaFoldDB" id="A0A2C9KWB6"/>
<proteinExistence type="predicted"/>
<feature type="region of interest" description="Disordered" evidence="5">
    <location>
        <begin position="222"/>
        <end position="281"/>
    </location>
</feature>
<dbReference type="Pfam" id="PF13920">
    <property type="entry name" value="zf-C3HC4_3"/>
    <property type="match status" value="1"/>
</dbReference>
<evidence type="ECO:0000256" key="2">
    <source>
        <dbReference type="ARBA" id="ARBA00022771"/>
    </source>
</evidence>
<evidence type="ECO:0000256" key="3">
    <source>
        <dbReference type="ARBA" id="ARBA00022833"/>
    </source>
</evidence>
<organism evidence="7 8">
    <name type="scientific">Biomphalaria glabrata</name>
    <name type="common">Bloodfluke planorb</name>
    <name type="synonym">Freshwater snail</name>
    <dbReference type="NCBI Taxonomy" id="6526"/>
    <lineage>
        <taxon>Eukaryota</taxon>
        <taxon>Metazoa</taxon>
        <taxon>Spiralia</taxon>
        <taxon>Lophotrochozoa</taxon>
        <taxon>Mollusca</taxon>
        <taxon>Gastropoda</taxon>
        <taxon>Heterobranchia</taxon>
        <taxon>Euthyneura</taxon>
        <taxon>Panpulmonata</taxon>
        <taxon>Hygrophila</taxon>
        <taxon>Lymnaeoidea</taxon>
        <taxon>Planorbidae</taxon>
        <taxon>Biomphalaria</taxon>
    </lineage>
</organism>
<dbReference type="FunFam" id="1.10.1170.10:FF:000002">
    <property type="entry name" value="Baculoviral IAP repeat containing 7"/>
    <property type="match status" value="1"/>
</dbReference>
<dbReference type="VEuPathDB" id="VectorBase:BGLB024249"/>
<keyword evidence="1" id="KW-0479">Metal-binding</keyword>
<accession>A0A2C9KWB6</accession>
<evidence type="ECO:0000256" key="5">
    <source>
        <dbReference type="SAM" id="MobiDB-lite"/>
    </source>
</evidence>
<feature type="compositionally biased region" description="Basic and acidic residues" evidence="5">
    <location>
        <begin position="246"/>
        <end position="255"/>
    </location>
</feature>
<dbReference type="Gene3D" id="3.30.40.10">
    <property type="entry name" value="Zinc/RING finger domain, C3HC4 (zinc finger)"/>
    <property type="match status" value="1"/>
</dbReference>
<evidence type="ECO:0000256" key="4">
    <source>
        <dbReference type="PROSITE-ProRule" id="PRU00175"/>
    </source>
</evidence>
<evidence type="ECO:0000313" key="7">
    <source>
        <dbReference type="EnsemblMetazoa" id="BGLB024249-PA"/>
    </source>
</evidence>
<dbReference type="EnsemblMetazoa" id="BGLB024249-RA">
    <property type="protein sequence ID" value="BGLB024249-PA"/>
    <property type="gene ID" value="BGLB024249"/>
</dbReference>